<keyword evidence="5" id="KW-1185">Reference proteome</keyword>
<evidence type="ECO:0000313" key="5">
    <source>
        <dbReference type="Proteomes" id="UP000001868"/>
    </source>
</evidence>
<evidence type="ECO:0000259" key="3">
    <source>
        <dbReference type="PROSITE" id="PS50110"/>
    </source>
</evidence>
<gene>
    <name evidence="4" type="ordered locus">PHZ_c2805</name>
</gene>
<dbReference type="PROSITE" id="PS50110">
    <property type="entry name" value="RESPONSE_REGULATORY"/>
    <property type="match status" value="1"/>
</dbReference>
<dbReference type="STRING" id="450851.PHZ_c2805"/>
<keyword evidence="1 2" id="KW-0597">Phosphoprotein</keyword>
<dbReference type="AlphaFoldDB" id="B4R896"/>
<dbReference type="PANTHER" id="PTHR44591:SF25">
    <property type="entry name" value="CHEMOTAXIS TWO-COMPONENT RESPONSE REGULATOR"/>
    <property type="match status" value="1"/>
</dbReference>
<dbReference type="GO" id="GO:0000160">
    <property type="term" value="P:phosphorelay signal transduction system"/>
    <property type="evidence" value="ECO:0007669"/>
    <property type="project" value="InterPro"/>
</dbReference>
<protein>
    <submittedName>
        <fullName evidence="4">Response regulator</fullName>
    </submittedName>
</protein>
<dbReference type="InterPro" id="IPR011006">
    <property type="entry name" value="CheY-like_superfamily"/>
</dbReference>
<proteinExistence type="predicted"/>
<sequence>MSCVKAALRGAGHSACMPPSRPPLPPLIVIVDDDPGLAGGLKFSLEAEGYRVETLETGEALLLRDLPEADCCLVVDERLPGISGLNALAQLRRRGVDLPALLITSNPSPVLRDAAAAAGTPIIEKPLLGDALLQPIADALARGREGGRGR</sequence>
<organism evidence="4 5">
    <name type="scientific">Phenylobacterium zucineum (strain HLK1)</name>
    <dbReference type="NCBI Taxonomy" id="450851"/>
    <lineage>
        <taxon>Bacteria</taxon>
        <taxon>Pseudomonadati</taxon>
        <taxon>Pseudomonadota</taxon>
        <taxon>Alphaproteobacteria</taxon>
        <taxon>Caulobacterales</taxon>
        <taxon>Caulobacteraceae</taxon>
        <taxon>Phenylobacterium</taxon>
    </lineage>
</organism>
<dbReference type="Proteomes" id="UP000001868">
    <property type="component" value="Chromosome"/>
</dbReference>
<feature type="modified residue" description="4-aspartylphosphate" evidence="2">
    <location>
        <position position="76"/>
    </location>
</feature>
<feature type="domain" description="Response regulatory" evidence="3">
    <location>
        <begin position="27"/>
        <end position="140"/>
    </location>
</feature>
<dbReference type="InterPro" id="IPR050595">
    <property type="entry name" value="Bact_response_regulator"/>
</dbReference>
<accession>B4R896</accession>
<dbReference type="SUPFAM" id="SSF52172">
    <property type="entry name" value="CheY-like"/>
    <property type="match status" value="1"/>
</dbReference>
<dbReference type="Gene3D" id="3.40.50.2300">
    <property type="match status" value="1"/>
</dbReference>
<dbReference type="KEGG" id="pzu:PHZ_c2805"/>
<dbReference type="PANTHER" id="PTHR44591">
    <property type="entry name" value="STRESS RESPONSE REGULATOR PROTEIN 1"/>
    <property type="match status" value="1"/>
</dbReference>
<evidence type="ECO:0000256" key="2">
    <source>
        <dbReference type="PROSITE-ProRule" id="PRU00169"/>
    </source>
</evidence>
<dbReference type="HOGENOM" id="CLU_000445_69_8_5"/>
<name>B4R896_PHEZH</name>
<evidence type="ECO:0000256" key="1">
    <source>
        <dbReference type="ARBA" id="ARBA00022553"/>
    </source>
</evidence>
<evidence type="ECO:0000313" key="4">
    <source>
        <dbReference type="EMBL" id="ACG79214.1"/>
    </source>
</evidence>
<reference evidence="4 5" key="1">
    <citation type="journal article" date="2008" name="BMC Genomics">
        <title>Complete genome of Phenylobacterium zucineum - a novel facultative intracellular bacterium isolated from human erythroleukemia cell line K562.</title>
        <authorList>
            <person name="Luo Y."/>
            <person name="Xu X."/>
            <person name="Ding Z."/>
            <person name="Liu Z."/>
            <person name="Zhang B."/>
            <person name="Yan Z."/>
            <person name="Sun J."/>
            <person name="Hu S."/>
            <person name="Hu X."/>
        </authorList>
    </citation>
    <scope>NUCLEOTIDE SEQUENCE [LARGE SCALE GENOMIC DNA]</scope>
    <source>
        <strain evidence="4 5">HLK1</strain>
    </source>
</reference>
<dbReference type="eggNOG" id="COG4566">
    <property type="taxonomic scope" value="Bacteria"/>
</dbReference>
<dbReference type="InterPro" id="IPR001789">
    <property type="entry name" value="Sig_transdc_resp-reg_receiver"/>
</dbReference>
<dbReference type="Pfam" id="PF00072">
    <property type="entry name" value="Response_reg"/>
    <property type="match status" value="1"/>
</dbReference>
<dbReference type="SMART" id="SM00448">
    <property type="entry name" value="REC"/>
    <property type="match status" value="1"/>
</dbReference>
<dbReference type="EMBL" id="CP000747">
    <property type="protein sequence ID" value="ACG79214.1"/>
    <property type="molecule type" value="Genomic_DNA"/>
</dbReference>